<dbReference type="STRING" id="287986.DV20_12710"/>
<dbReference type="CDD" id="cd08506">
    <property type="entry name" value="PBP2_clavulanate_OppA2"/>
    <property type="match status" value="1"/>
</dbReference>
<dbReference type="Gene3D" id="3.40.190.10">
    <property type="entry name" value="Periplasmic binding protein-like II"/>
    <property type="match status" value="1"/>
</dbReference>
<dbReference type="Gene3D" id="3.10.105.10">
    <property type="entry name" value="Dipeptide-binding Protein, Domain 3"/>
    <property type="match status" value="1"/>
</dbReference>
<dbReference type="PROSITE" id="PS51257">
    <property type="entry name" value="PROKAR_LIPOPROTEIN"/>
    <property type="match status" value="1"/>
</dbReference>
<comment type="caution">
    <text evidence="3">The sequence shown here is derived from an EMBL/GenBank/DDBJ whole genome shotgun (WGS) entry which is preliminary data.</text>
</comment>
<sequence>MMKLRLAAGVTAAVMLLTACGANDTPAGPGGTVKPGGNLVLLNDAPSITWDPAKSSNLVVTTLGLIHRRLTSWDVAPGKDTTIVPDLATDTGRPGDGGKTWTFTLKDGLKYADGTPIKAEDVKWGLERSFAAAFSGGLAYHKDLLSPGLAYKGPFEGKELDSIQTPDAKTIVFHLARPYGDFNWVASTPAFSPVPKGKGAEANYGDHPVASGPYQLASYERGKSAKLTRNPNWSRDEDKTRLANPDTIEFELGQDTGVISKRLVDDTGKDRAAFGMSFASPAQLAQIQGNASARARLVTSESGALAYLSLNTQRGNLTNPKVRQAFQYAVDKAAFQVASAGSAQLAGDVATTLITPGLQGREQYDLYPAPPSGDVAKAKQLLTEAGFPTGLDGLVLATHNERGFPEKAAAIQASLARANIKVTIKPLDDDTYTSEVDTKGLSDFDLTLTSWQPDIPSANANIQPLFQSTEIGNGGYNESRYNNPEVDKLIAEAQATVDPAEAGRKWAALDKKILADSPVVPLIYTRNSFLHGSQVGDVWIGRFPAYVDYRKFGLVQ</sequence>
<dbReference type="eggNOG" id="COG0747">
    <property type="taxonomic scope" value="Bacteria"/>
</dbReference>
<dbReference type="GO" id="GO:0042597">
    <property type="term" value="C:periplasmic space"/>
    <property type="evidence" value="ECO:0007669"/>
    <property type="project" value="UniProtKB-ARBA"/>
</dbReference>
<evidence type="ECO:0000313" key="3">
    <source>
        <dbReference type="EMBL" id="KDN21786.1"/>
    </source>
</evidence>
<keyword evidence="4" id="KW-1185">Reference proteome</keyword>
<evidence type="ECO:0000259" key="2">
    <source>
        <dbReference type="Pfam" id="PF00496"/>
    </source>
</evidence>
<feature type="signal peptide" evidence="1">
    <location>
        <begin position="1"/>
        <end position="21"/>
    </location>
</feature>
<proteinExistence type="predicted"/>
<dbReference type="GO" id="GO:0015833">
    <property type="term" value="P:peptide transport"/>
    <property type="evidence" value="ECO:0007669"/>
    <property type="project" value="TreeGrafter"/>
</dbReference>
<dbReference type="GO" id="GO:1904680">
    <property type="term" value="F:peptide transmembrane transporter activity"/>
    <property type="evidence" value="ECO:0007669"/>
    <property type="project" value="TreeGrafter"/>
</dbReference>
<dbReference type="AlphaFoldDB" id="A0A066U2W8"/>
<evidence type="ECO:0000256" key="1">
    <source>
        <dbReference type="SAM" id="SignalP"/>
    </source>
</evidence>
<feature type="domain" description="Solute-binding protein family 5" evidence="2">
    <location>
        <begin position="82"/>
        <end position="472"/>
    </location>
</feature>
<keyword evidence="1" id="KW-0732">Signal</keyword>
<dbReference type="InterPro" id="IPR030678">
    <property type="entry name" value="Peptide/Ni-bd"/>
</dbReference>
<evidence type="ECO:0000313" key="4">
    <source>
        <dbReference type="Proteomes" id="UP000027345"/>
    </source>
</evidence>
<accession>A0A066U2W8</accession>
<dbReference type="EMBL" id="JMQI01000026">
    <property type="protein sequence ID" value="KDN21786.1"/>
    <property type="molecule type" value="Genomic_DNA"/>
</dbReference>
<feature type="chain" id="PRO_5038554311" evidence="1">
    <location>
        <begin position="22"/>
        <end position="556"/>
    </location>
</feature>
<dbReference type="RefSeq" id="WP_152603690.1">
    <property type="nucleotide sequence ID" value="NZ_JMQI01000026.1"/>
</dbReference>
<dbReference type="Proteomes" id="UP000027345">
    <property type="component" value="Unassembled WGS sequence"/>
</dbReference>
<name>A0A066U2W8_9PSEU</name>
<dbReference type="PANTHER" id="PTHR30290:SF83">
    <property type="entry name" value="ABC TRANSPORTER SUBSTRATE-BINDING PROTEIN"/>
    <property type="match status" value="1"/>
</dbReference>
<gene>
    <name evidence="3" type="ORF">DV20_12710</name>
</gene>
<protein>
    <submittedName>
        <fullName evidence="3">ABC transporter substrate-binding protein</fullName>
    </submittedName>
</protein>
<dbReference type="SUPFAM" id="SSF53850">
    <property type="entry name" value="Periplasmic binding protein-like II"/>
    <property type="match status" value="1"/>
</dbReference>
<dbReference type="OrthoDB" id="9796817at2"/>
<dbReference type="InterPro" id="IPR000914">
    <property type="entry name" value="SBP_5_dom"/>
</dbReference>
<dbReference type="Pfam" id="PF00496">
    <property type="entry name" value="SBP_bac_5"/>
    <property type="match status" value="1"/>
</dbReference>
<organism evidence="3 4">
    <name type="scientific">Amycolatopsis rifamycinica</name>
    <dbReference type="NCBI Taxonomy" id="287986"/>
    <lineage>
        <taxon>Bacteria</taxon>
        <taxon>Bacillati</taxon>
        <taxon>Actinomycetota</taxon>
        <taxon>Actinomycetes</taxon>
        <taxon>Pseudonocardiales</taxon>
        <taxon>Pseudonocardiaceae</taxon>
        <taxon>Amycolatopsis</taxon>
    </lineage>
</organism>
<dbReference type="PIRSF" id="PIRSF002741">
    <property type="entry name" value="MppA"/>
    <property type="match status" value="1"/>
</dbReference>
<dbReference type="PANTHER" id="PTHR30290">
    <property type="entry name" value="PERIPLASMIC BINDING COMPONENT OF ABC TRANSPORTER"/>
    <property type="match status" value="1"/>
</dbReference>
<reference evidence="3 4" key="1">
    <citation type="submission" date="2014-05" db="EMBL/GenBank/DDBJ databases">
        <title>Draft genome sequence of Amycolatopsis rifamycinica DSM 46095.</title>
        <authorList>
            <person name="Lal R."/>
            <person name="Saxena A."/>
            <person name="Kumari R."/>
            <person name="Mukherjee U."/>
            <person name="Singh P."/>
            <person name="Sangwan N."/>
            <person name="Mahato N.K."/>
        </authorList>
    </citation>
    <scope>NUCLEOTIDE SEQUENCE [LARGE SCALE GENOMIC DNA]</scope>
    <source>
        <strain evidence="3 4">DSM 46095</strain>
    </source>
</reference>
<dbReference type="GO" id="GO:0043190">
    <property type="term" value="C:ATP-binding cassette (ABC) transporter complex"/>
    <property type="evidence" value="ECO:0007669"/>
    <property type="project" value="InterPro"/>
</dbReference>
<dbReference type="InterPro" id="IPR039424">
    <property type="entry name" value="SBP_5"/>
</dbReference>